<evidence type="ECO:0000256" key="5">
    <source>
        <dbReference type="ARBA" id="ARBA00022723"/>
    </source>
</evidence>
<comment type="function">
    <text evidence="9">Catalyzes the hydrolytic deamination of guanine, producing xanthine and ammonia.</text>
</comment>
<gene>
    <name evidence="13" type="ORF">Egran_01979</name>
</gene>
<evidence type="ECO:0000256" key="2">
    <source>
        <dbReference type="ARBA" id="ARBA00004984"/>
    </source>
</evidence>
<dbReference type="Pfam" id="PF01979">
    <property type="entry name" value="Amidohydro_1"/>
    <property type="match status" value="1"/>
</dbReference>
<evidence type="ECO:0000313" key="14">
    <source>
        <dbReference type="Proteomes" id="UP000243515"/>
    </source>
</evidence>
<evidence type="ECO:0000256" key="1">
    <source>
        <dbReference type="ARBA" id="ARBA00001947"/>
    </source>
</evidence>
<evidence type="ECO:0000256" key="9">
    <source>
        <dbReference type="ARBA" id="ARBA00056079"/>
    </source>
</evidence>
<dbReference type="InterPro" id="IPR032466">
    <property type="entry name" value="Metal_Hydrolase"/>
</dbReference>
<dbReference type="GO" id="GO:0006147">
    <property type="term" value="P:guanine catabolic process"/>
    <property type="evidence" value="ECO:0007669"/>
    <property type="project" value="UniProtKB-UniPathway"/>
</dbReference>
<dbReference type="AlphaFoldDB" id="A0A232M1H7"/>
<evidence type="ECO:0000313" key="13">
    <source>
        <dbReference type="EMBL" id="OXV10259.1"/>
    </source>
</evidence>
<keyword evidence="6" id="KW-0378">Hydrolase</keyword>
<keyword evidence="14" id="KW-1185">Reference proteome</keyword>
<dbReference type="GO" id="GO:0005829">
    <property type="term" value="C:cytosol"/>
    <property type="evidence" value="ECO:0007669"/>
    <property type="project" value="TreeGrafter"/>
</dbReference>
<proteinExistence type="inferred from homology"/>
<comment type="similarity">
    <text evidence="3">Belongs to the metallo-dependent hydrolases superfamily. ATZ/TRZ family.</text>
</comment>
<comment type="pathway">
    <text evidence="2">Purine metabolism; guanine degradation; xanthine from guanine: step 1/1.</text>
</comment>
<accession>A0A232M1H7</accession>
<dbReference type="InterPro" id="IPR051607">
    <property type="entry name" value="Metallo-dep_hydrolases"/>
</dbReference>
<organism evidence="13 14">
    <name type="scientific">Elaphomyces granulatus</name>
    <dbReference type="NCBI Taxonomy" id="519963"/>
    <lineage>
        <taxon>Eukaryota</taxon>
        <taxon>Fungi</taxon>
        <taxon>Dikarya</taxon>
        <taxon>Ascomycota</taxon>
        <taxon>Pezizomycotina</taxon>
        <taxon>Eurotiomycetes</taxon>
        <taxon>Eurotiomycetidae</taxon>
        <taxon>Eurotiales</taxon>
        <taxon>Elaphomycetaceae</taxon>
        <taxon>Elaphomyces</taxon>
    </lineage>
</organism>
<keyword evidence="5" id="KW-0479">Metal-binding</keyword>
<dbReference type="GO" id="GO:0008892">
    <property type="term" value="F:guanine deaminase activity"/>
    <property type="evidence" value="ECO:0007669"/>
    <property type="project" value="UniProtKB-EC"/>
</dbReference>
<evidence type="ECO:0000256" key="4">
    <source>
        <dbReference type="ARBA" id="ARBA00012781"/>
    </source>
</evidence>
<dbReference type="Gene3D" id="2.30.40.10">
    <property type="entry name" value="Urease, subunit C, domain 1"/>
    <property type="match status" value="1"/>
</dbReference>
<comment type="caution">
    <text evidence="13">The sequence shown here is derived from an EMBL/GenBank/DDBJ whole genome shotgun (WGS) entry which is preliminary data.</text>
</comment>
<evidence type="ECO:0000259" key="12">
    <source>
        <dbReference type="Pfam" id="PF01979"/>
    </source>
</evidence>
<protein>
    <recommendedName>
        <fullName evidence="10">Probable guanine deaminase</fullName>
        <ecNumber evidence="4">3.5.4.3</ecNumber>
    </recommendedName>
    <alternativeName>
        <fullName evidence="11">Guanine aminohydrolase</fullName>
    </alternativeName>
</protein>
<dbReference type="SUPFAM" id="SSF51556">
    <property type="entry name" value="Metallo-dependent hydrolases"/>
    <property type="match status" value="1"/>
</dbReference>
<dbReference type="Proteomes" id="UP000243515">
    <property type="component" value="Unassembled WGS sequence"/>
</dbReference>
<evidence type="ECO:0000256" key="11">
    <source>
        <dbReference type="ARBA" id="ARBA00083147"/>
    </source>
</evidence>
<dbReference type="EC" id="3.5.4.3" evidence="4"/>
<dbReference type="InterPro" id="IPR011059">
    <property type="entry name" value="Metal-dep_hydrolase_composite"/>
</dbReference>
<evidence type="ECO:0000256" key="6">
    <source>
        <dbReference type="ARBA" id="ARBA00022801"/>
    </source>
</evidence>
<evidence type="ECO:0000256" key="10">
    <source>
        <dbReference type="ARBA" id="ARBA00069860"/>
    </source>
</evidence>
<evidence type="ECO:0000256" key="7">
    <source>
        <dbReference type="ARBA" id="ARBA00022833"/>
    </source>
</evidence>
<dbReference type="PANTHER" id="PTHR11271:SF49">
    <property type="entry name" value="GUANINE DEAMINASE"/>
    <property type="match status" value="1"/>
</dbReference>
<comment type="cofactor">
    <cofactor evidence="1">
        <name>Zn(2+)</name>
        <dbReference type="ChEBI" id="CHEBI:29105"/>
    </cofactor>
</comment>
<dbReference type="UniPathway" id="UPA00603">
    <property type="reaction ID" value="UER00660"/>
</dbReference>
<dbReference type="OrthoDB" id="194468at2759"/>
<reference evidence="13 14" key="1">
    <citation type="journal article" date="2015" name="Environ. Microbiol.">
        <title>Metagenome sequence of Elaphomyces granulatus from sporocarp tissue reveals Ascomycota ectomycorrhizal fingerprints of genome expansion and a Proteobacteria-rich microbiome.</title>
        <authorList>
            <person name="Quandt C.A."/>
            <person name="Kohler A."/>
            <person name="Hesse C.N."/>
            <person name="Sharpton T.J."/>
            <person name="Martin F."/>
            <person name="Spatafora J.W."/>
        </authorList>
    </citation>
    <scope>NUCLEOTIDE SEQUENCE [LARGE SCALE GENOMIC DNA]</scope>
    <source>
        <strain evidence="13 14">OSC145934</strain>
    </source>
</reference>
<dbReference type="PANTHER" id="PTHR11271">
    <property type="entry name" value="GUANINE DEAMINASE"/>
    <property type="match status" value="1"/>
</dbReference>
<sequence length="472" mass="52229">MENIVNINETQAITVAGMGDAVPGLPLAFHGTIIHSFSSKELAIQENSLLVVANDGRIQLLLNDVDPDQVKNILAKEGYTPDAFPVKYLQRGQFLIPGFIDTHNHAPQWAQRGVGQGKVLMDWLNDITFPHEARFEDPAYARQMYGACVRGGLRQGITTASYYGSQDCHASKILAEVCFELGQRAYVGKCNMNQNAPDWYRDQSAEESIRQTKDFITHVRSVDPQASLVTPILTPRFAISCDRDVLSGLGDIARENPDLPIQTHFDEAEQEIRLTKELFPEFENEADLYEHFGLLGKRSILAHCIFLDDYQMGRVKALECGVSHCPISTAIIGPFMAAPIREYLRRGIKVGLGTDNGGGFSSSILDVIRLAFVISNARQEISNGRDPVLTIQEIFFLATLGGAQVCCLDEKIGNFTVGKEFDALEIHTLNPDGIMTPVQSEDSTAMIFEKFIMSGDDRNIAKVFVRGRSVKA</sequence>
<dbReference type="FunFam" id="3.20.20.140:FF:000022">
    <property type="entry name" value="Guanine deaminase"/>
    <property type="match status" value="1"/>
</dbReference>
<keyword evidence="7" id="KW-0862">Zinc</keyword>
<dbReference type="Gene3D" id="3.20.20.140">
    <property type="entry name" value="Metal-dependent hydrolases"/>
    <property type="match status" value="1"/>
</dbReference>
<feature type="domain" description="Amidohydrolase-related" evidence="12">
    <location>
        <begin position="94"/>
        <end position="470"/>
    </location>
</feature>
<evidence type="ECO:0000256" key="8">
    <source>
        <dbReference type="ARBA" id="ARBA00051148"/>
    </source>
</evidence>
<dbReference type="EMBL" id="NPHW01003032">
    <property type="protein sequence ID" value="OXV10259.1"/>
    <property type="molecule type" value="Genomic_DNA"/>
</dbReference>
<comment type="catalytic activity">
    <reaction evidence="8">
        <text>guanine + H2O + H(+) = xanthine + NH4(+)</text>
        <dbReference type="Rhea" id="RHEA:14665"/>
        <dbReference type="ChEBI" id="CHEBI:15377"/>
        <dbReference type="ChEBI" id="CHEBI:15378"/>
        <dbReference type="ChEBI" id="CHEBI:16235"/>
        <dbReference type="ChEBI" id="CHEBI:17712"/>
        <dbReference type="ChEBI" id="CHEBI:28938"/>
        <dbReference type="EC" id="3.5.4.3"/>
    </reaction>
</comment>
<dbReference type="InterPro" id="IPR006680">
    <property type="entry name" value="Amidohydro-rel"/>
</dbReference>
<name>A0A232M1H7_9EURO</name>
<dbReference type="GO" id="GO:0008270">
    <property type="term" value="F:zinc ion binding"/>
    <property type="evidence" value="ECO:0007669"/>
    <property type="project" value="TreeGrafter"/>
</dbReference>
<evidence type="ECO:0000256" key="3">
    <source>
        <dbReference type="ARBA" id="ARBA00006745"/>
    </source>
</evidence>